<organism evidence="1 2">
    <name type="scientific">Rhabditophanes sp. KR3021</name>
    <dbReference type="NCBI Taxonomy" id="114890"/>
    <lineage>
        <taxon>Eukaryota</taxon>
        <taxon>Metazoa</taxon>
        <taxon>Ecdysozoa</taxon>
        <taxon>Nematoda</taxon>
        <taxon>Chromadorea</taxon>
        <taxon>Rhabditida</taxon>
        <taxon>Tylenchina</taxon>
        <taxon>Panagrolaimomorpha</taxon>
        <taxon>Strongyloidoidea</taxon>
        <taxon>Alloionematidae</taxon>
        <taxon>Rhabditophanes</taxon>
    </lineage>
</organism>
<dbReference type="WBParaSite" id="RSKR_0000447800.1">
    <property type="protein sequence ID" value="RSKR_0000447800.1"/>
    <property type="gene ID" value="RSKR_0000447800"/>
</dbReference>
<protein>
    <submittedName>
        <fullName evidence="2">NPL domain-containing protein</fullName>
    </submittedName>
</protein>
<proteinExistence type="predicted"/>
<dbReference type="Proteomes" id="UP000095286">
    <property type="component" value="Unplaced"/>
</dbReference>
<reference evidence="2" key="1">
    <citation type="submission" date="2016-11" db="UniProtKB">
        <authorList>
            <consortium name="WormBaseParasite"/>
        </authorList>
    </citation>
    <scope>IDENTIFICATION</scope>
    <source>
        <strain evidence="2">KR3021</strain>
    </source>
</reference>
<name>A0AC35TU61_9BILA</name>
<evidence type="ECO:0000313" key="2">
    <source>
        <dbReference type="WBParaSite" id="RSKR_0000447800.1"/>
    </source>
</evidence>
<sequence>MLNFSGGETIKISYVQLPKATYAKFKPQSVRFLDLTDPKVVLATELAKYVTFSQGDIFTFFYSEEEYAVEVTELKPAKACCVADCDLNVEFEAPTDYVEPVKINTEMPKAPELPLAKVILEKQFGHGNRLGGIKKSRERSKSSRKKSFTRNDC</sequence>
<accession>A0AC35TU61</accession>
<evidence type="ECO:0000313" key="1">
    <source>
        <dbReference type="Proteomes" id="UP000095286"/>
    </source>
</evidence>